<feature type="compositionally biased region" description="Basic and acidic residues" evidence="3">
    <location>
        <begin position="110"/>
        <end position="120"/>
    </location>
</feature>
<feature type="compositionally biased region" description="Acidic residues" evidence="3">
    <location>
        <begin position="127"/>
        <end position="136"/>
    </location>
</feature>
<dbReference type="SUPFAM" id="SSF51045">
    <property type="entry name" value="WW domain"/>
    <property type="match status" value="1"/>
</dbReference>
<dbReference type="Gene3D" id="2.20.70.10">
    <property type="match status" value="1"/>
</dbReference>
<evidence type="ECO:0000259" key="4">
    <source>
        <dbReference type="PROSITE" id="PS50020"/>
    </source>
</evidence>
<organism evidence="5 6">
    <name type="scientific">Miscanthus lutarioriparius</name>
    <dbReference type="NCBI Taxonomy" id="422564"/>
    <lineage>
        <taxon>Eukaryota</taxon>
        <taxon>Viridiplantae</taxon>
        <taxon>Streptophyta</taxon>
        <taxon>Embryophyta</taxon>
        <taxon>Tracheophyta</taxon>
        <taxon>Spermatophyta</taxon>
        <taxon>Magnoliopsida</taxon>
        <taxon>Liliopsida</taxon>
        <taxon>Poales</taxon>
        <taxon>Poaceae</taxon>
        <taxon>PACMAD clade</taxon>
        <taxon>Panicoideae</taxon>
        <taxon>Andropogonodae</taxon>
        <taxon>Andropogoneae</taxon>
        <taxon>Saccharinae</taxon>
        <taxon>Miscanthus</taxon>
    </lineage>
</organism>
<dbReference type="GO" id="GO:0005737">
    <property type="term" value="C:cytoplasm"/>
    <property type="evidence" value="ECO:0007669"/>
    <property type="project" value="UniProtKB-SubCell"/>
</dbReference>
<feature type="region of interest" description="Disordered" evidence="3">
    <location>
        <begin position="42"/>
        <end position="68"/>
    </location>
</feature>
<dbReference type="SMART" id="SM00456">
    <property type="entry name" value="WW"/>
    <property type="match status" value="1"/>
</dbReference>
<keyword evidence="6" id="KW-1185">Reference proteome</keyword>
<evidence type="ECO:0000256" key="1">
    <source>
        <dbReference type="ARBA" id="ARBA00004496"/>
    </source>
</evidence>
<feature type="region of interest" description="Disordered" evidence="3">
    <location>
        <begin position="109"/>
        <end position="144"/>
    </location>
</feature>
<dbReference type="InterPro" id="IPR001202">
    <property type="entry name" value="WW_dom"/>
</dbReference>
<name>A0A811MQN0_9POAL</name>
<keyword evidence="2" id="KW-0963">Cytoplasm</keyword>
<gene>
    <name evidence="5" type="ORF">NCGR_LOCUS6103</name>
</gene>
<dbReference type="PANTHER" id="PTHR14791:SF42">
    <property type="entry name" value="F16L1.2 PROTEIN"/>
    <property type="match status" value="1"/>
</dbReference>
<dbReference type="OrthoDB" id="1424894at2759"/>
<sequence length="258" mass="27918">MASLKRWLTAKAHAALRSIPRRCCRRIPSARRGSLLVGSVVASSTGTGDAATSKKRKRDDGGGGDDDRGEVVDGIELNFDAAPLPPEWQRCLDIKSGQINYYNTRTQKRTWKDPRGEPDYRAAPASAEDDEEEEDSANCAPPGLDLELNLTFEPRRALAHEKKKPKPAAAAAATKAADDHRGLQLAAEEAEDSSSSGRREMVAGVCVRCHMLVMMCRASPACPNCKFLHPPASRAAPPPEAEPPVPLKLGLQLLCCRD</sequence>
<dbReference type="CDD" id="cd00201">
    <property type="entry name" value="WW"/>
    <property type="match status" value="1"/>
</dbReference>
<dbReference type="PROSITE" id="PS50020">
    <property type="entry name" value="WW_DOMAIN_2"/>
    <property type="match status" value="1"/>
</dbReference>
<dbReference type="AlphaFoldDB" id="A0A811MQN0"/>
<comment type="subcellular location">
    <subcellularLocation>
        <location evidence="1">Cytoplasm</location>
    </subcellularLocation>
</comment>
<reference evidence="5" key="1">
    <citation type="submission" date="2020-10" db="EMBL/GenBank/DDBJ databases">
        <authorList>
            <person name="Han B."/>
            <person name="Lu T."/>
            <person name="Zhao Q."/>
            <person name="Huang X."/>
            <person name="Zhao Y."/>
        </authorList>
    </citation>
    <scope>NUCLEOTIDE SEQUENCE</scope>
</reference>
<protein>
    <recommendedName>
        <fullName evidence="4">WW domain-containing protein</fullName>
    </recommendedName>
</protein>
<evidence type="ECO:0000256" key="2">
    <source>
        <dbReference type="ARBA" id="ARBA00022490"/>
    </source>
</evidence>
<feature type="domain" description="WW" evidence="4">
    <location>
        <begin position="82"/>
        <end position="116"/>
    </location>
</feature>
<accession>A0A811MQN0</accession>
<dbReference type="InterPro" id="IPR051105">
    <property type="entry name" value="WWC/KIBRA_Hippo_Reg"/>
</dbReference>
<comment type="caution">
    <text evidence="5">The sequence shown here is derived from an EMBL/GenBank/DDBJ whole genome shotgun (WGS) entry which is preliminary data.</text>
</comment>
<evidence type="ECO:0000256" key="3">
    <source>
        <dbReference type="SAM" id="MobiDB-lite"/>
    </source>
</evidence>
<dbReference type="InterPro" id="IPR036020">
    <property type="entry name" value="WW_dom_sf"/>
</dbReference>
<evidence type="ECO:0000313" key="6">
    <source>
        <dbReference type="Proteomes" id="UP000604825"/>
    </source>
</evidence>
<dbReference type="EMBL" id="CAJGYO010000002">
    <property type="protein sequence ID" value="CAD6209962.1"/>
    <property type="molecule type" value="Genomic_DNA"/>
</dbReference>
<feature type="compositionally biased region" description="Basic and acidic residues" evidence="3">
    <location>
        <begin position="58"/>
        <end position="68"/>
    </location>
</feature>
<dbReference type="Pfam" id="PF00397">
    <property type="entry name" value="WW"/>
    <property type="match status" value="1"/>
</dbReference>
<evidence type="ECO:0000313" key="5">
    <source>
        <dbReference type="EMBL" id="CAD6209962.1"/>
    </source>
</evidence>
<dbReference type="Proteomes" id="UP000604825">
    <property type="component" value="Unassembled WGS sequence"/>
</dbReference>
<dbReference type="PANTHER" id="PTHR14791">
    <property type="entry name" value="BOMB/KIRA PROTEINS"/>
    <property type="match status" value="1"/>
</dbReference>
<feature type="region of interest" description="Disordered" evidence="3">
    <location>
        <begin position="159"/>
        <end position="197"/>
    </location>
</feature>
<proteinExistence type="predicted"/>